<organism evidence="1 2">
    <name type="scientific">Dallia pectoralis</name>
    <name type="common">Alaska blackfish</name>
    <dbReference type="NCBI Taxonomy" id="75939"/>
    <lineage>
        <taxon>Eukaryota</taxon>
        <taxon>Metazoa</taxon>
        <taxon>Chordata</taxon>
        <taxon>Craniata</taxon>
        <taxon>Vertebrata</taxon>
        <taxon>Euteleostomi</taxon>
        <taxon>Actinopterygii</taxon>
        <taxon>Neopterygii</taxon>
        <taxon>Teleostei</taxon>
        <taxon>Protacanthopterygii</taxon>
        <taxon>Esociformes</taxon>
        <taxon>Umbridae</taxon>
        <taxon>Dallia</taxon>
    </lineage>
</organism>
<sequence>MCSALALTITTSNENSVIFRKASLVGSRKGIYSPAAFPMESFRVGQSARPSRTHNGGGSYGLSIRVQGIDGHPYVVLNNQDCGSRPCHTGPNGHGHVDTEGSFIDDYHEYDFKESREVVSDSPFVEYRSQKQMQFGGSYNADPEQGSKPVSNLLNFQRHPEILKPYDPENNTLNLDGYHSIPPRSGSLAETGNPYQGSSPRSLSPVDVHARSTSRDQGRSSAMQETTDPQPFPKPQTKSVHSQSTSQATSQAQLAEPQSKPQTFSKAETKPPSQPLAQTSSKPQTQPTAIPQSQPTSKPQYQPTFKPRTQPMFKPQSQPTAKTQSQPTAIPRTQPTSKPQSQPTSKPQPQSQPTSKPQSQPTSKPQSQPTSKPQSQPTSKPQPQSQPTSKPQSQPTSKPQSQPTSKPQSQPTSKPQSQPTSKPQSQPTSKPHSQPTSKPQSQSQPTSKPQSQPTSKPPPQSPPEPPQRVPIPHLSDVSSPSSEQTKAFCQSSGSISSANSSLERSRREPDVLPLRRVDSSGPVLQSSSRSRHSSASSTDQLEALYADTINRHQNRRYIPFQPGTGRDIDTGSIPGVDELIVKFDGKDGGRQRRGRTGRRNRINPDDRKRSKSVDSALPFGLREESEYLDEFSRNQGRSTEHVLRPSQLRLQKVCGSTDSWVSAVEGKPGARAPARCSSAPGSPQSVASKDHFQGYKAVLNCSSTLPIDSTDAGNGQSSPSTRVIKSLSTASQSKPSSNVVKKSAAEMEVQVTPDLLKGQQELSQQTHEETAKLILFNYLKDGSPDNDDTTKRKVNLVFEKIQTLKSRAAGGDNKSPDIPGQAKALQEQTTELEKEVVDLRKQLEERTREQMGLSEAHEKARTGVIQVQTDLERSQDECSRLRAKLTDTEAELRSTLEELFQVKMEREQCQTEIRDLQDQLSEMHDELDGAKATVADGEPDAMMEDLMQLKLDLQEVMLAKEEQEEMLKRRERELTALKGALKEEVATHDQEVDKLREQYEKEIHKLQTSVVEAKQVSAVVVKAKAEVEAARGAVEVQAGRLSQEVEKLRRRGQELDNEVAKLNRIIDDAKLQESRLGDRVDRLEREKRQLEESLAEIKEQEEEMSHANRALTTRLEELQRNLSRLNHEHRELEEKLKEERSQKEQFKNTKNEIEDERRLLDRTVEKLQREMSEIVEASQFSTQELQEQIDVYKEKNRRELSDLQRQLRERGLELDKSCLASKSLQEQLSHVEDDLRQCKKERDDTVLSVKTLEQKVYDLEVEAENKVHSKDDKIRQVKLMEDRINQLELDLDEERQNGDLLMDRIDRGREQVEQMRNELLQERAGRQDLECDKMALERQNKDLKSRIAHLEGSQKSNKEGLVSQLESRIQELEERLEGEERDRANLQLVNRRLERKVKEMILQVDEEHHSLQDQKDQLNLRLKALKRQMDESEEEIDRLEHGKKKLQRDLDEQLEANEQLQSQVKALRSEMRRKTNSAPLHNNMDDDDDDEDDISTDGETYFSSSSGYKRSSSQDNIISTLSL</sequence>
<gene>
    <name evidence="1" type="ORF">DPEC_G00347690</name>
</gene>
<dbReference type="EMBL" id="CM055762">
    <property type="protein sequence ID" value="KAJ7986139.1"/>
    <property type="molecule type" value="Genomic_DNA"/>
</dbReference>
<name>A0ACC2F486_DALPE</name>
<dbReference type="Proteomes" id="UP001157502">
    <property type="component" value="Chromosome 35"/>
</dbReference>
<proteinExistence type="predicted"/>
<evidence type="ECO:0000313" key="1">
    <source>
        <dbReference type="EMBL" id="KAJ7986139.1"/>
    </source>
</evidence>
<keyword evidence="2" id="KW-1185">Reference proteome</keyword>
<reference evidence="1" key="1">
    <citation type="submission" date="2021-05" db="EMBL/GenBank/DDBJ databases">
        <authorList>
            <person name="Pan Q."/>
            <person name="Jouanno E."/>
            <person name="Zahm M."/>
            <person name="Klopp C."/>
            <person name="Cabau C."/>
            <person name="Louis A."/>
            <person name="Berthelot C."/>
            <person name="Parey E."/>
            <person name="Roest Crollius H."/>
            <person name="Montfort J."/>
            <person name="Robinson-Rechavi M."/>
            <person name="Bouchez O."/>
            <person name="Lampietro C."/>
            <person name="Lopez Roques C."/>
            <person name="Donnadieu C."/>
            <person name="Postlethwait J."/>
            <person name="Bobe J."/>
            <person name="Dillon D."/>
            <person name="Chandos A."/>
            <person name="von Hippel F."/>
            <person name="Guiguen Y."/>
        </authorList>
    </citation>
    <scope>NUCLEOTIDE SEQUENCE</scope>
    <source>
        <strain evidence="1">YG-Jan2019</strain>
    </source>
</reference>
<evidence type="ECO:0000313" key="2">
    <source>
        <dbReference type="Proteomes" id="UP001157502"/>
    </source>
</evidence>
<protein>
    <submittedName>
        <fullName evidence="1">Uncharacterized protein</fullName>
    </submittedName>
</protein>
<accession>A0ACC2F486</accession>
<comment type="caution">
    <text evidence="1">The sequence shown here is derived from an EMBL/GenBank/DDBJ whole genome shotgun (WGS) entry which is preliminary data.</text>
</comment>